<evidence type="ECO:0000313" key="2">
    <source>
        <dbReference type="Proteomes" id="UP001163603"/>
    </source>
</evidence>
<keyword evidence="2" id="KW-1185">Reference proteome</keyword>
<dbReference type="Proteomes" id="UP001163603">
    <property type="component" value="Chromosome 3"/>
</dbReference>
<gene>
    <name evidence="1" type="ORF">Pint_05357</name>
</gene>
<organism evidence="1 2">
    <name type="scientific">Pistacia integerrima</name>
    <dbReference type="NCBI Taxonomy" id="434235"/>
    <lineage>
        <taxon>Eukaryota</taxon>
        <taxon>Viridiplantae</taxon>
        <taxon>Streptophyta</taxon>
        <taxon>Embryophyta</taxon>
        <taxon>Tracheophyta</taxon>
        <taxon>Spermatophyta</taxon>
        <taxon>Magnoliopsida</taxon>
        <taxon>eudicotyledons</taxon>
        <taxon>Gunneridae</taxon>
        <taxon>Pentapetalae</taxon>
        <taxon>rosids</taxon>
        <taxon>malvids</taxon>
        <taxon>Sapindales</taxon>
        <taxon>Anacardiaceae</taxon>
        <taxon>Pistacia</taxon>
    </lineage>
</organism>
<reference evidence="2" key="1">
    <citation type="journal article" date="2023" name="G3 (Bethesda)">
        <title>Genome assembly and association tests identify interacting loci associated with vigor, precocity, and sex in interspecific pistachio rootstocks.</title>
        <authorList>
            <person name="Palmer W."/>
            <person name="Jacygrad E."/>
            <person name="Sagayaradj S."/>
            <person name="Cavanaugh K."/>
            <person name="Han R."/>
            <person name="Bertier L."/>
            <person name="Beede B."/>
            <person name="Kafkas S."/>
            <person name="Golino D."/>
            <person name="Preece J."/>
            <person name="Michelmore R."/>
        </authorList>
    </citation>
    <scope>NUCLEOTIDE SEQUENCE [LARGE SCALE GENOMIC DNA]</scope>
</reference>
<name>A0ACC0Z5Y7_9ROSI</name>
<protein>
    <submittedName>
        <fullName evidence="1">Uncharacterized protein</fullName>
    </submittedName>
</protein>
<dbReference type="EMBL" id="CM047738">
    <property type="protein sequence ID" value="KAJ0046696.1"/>
    <property type="molecule type" value="Genomic_DNA"/>
</dbReference>
<accession>A0ACC0Z5Y7</accession>
<proteinExistence type="predicted"/>
<evidence type="ECO:0000313" key="1">
    <source>
        <dbReference type="EMBL" id="KAJ0046696.1"/>
    </source>
</evidence>
<comment type="caution">
    <text evidence="1">The sequence shown here is derived from an EMBL/GenBank/DDBJ whole genome shotgun (WGS) entry which is preliminary data.</text>
</comment>
<sequence length="542" mass="62091">MSRLWNLETLDLSNCLELKELPRDIIKLVNLRHLINEECDSLVGMPYGLGLLTNLRTLSLFVVSKGNSSSSRKRKNGGIEELNGLNNLRGELKIKNLKYVENGSLANLKEKQFLRSLILNWGRSDGEEVEENDEVVLVGLEPNPNLKEITISSFLGVKMCNWLSFLPNLTSISIDKCRKCQYIPMLDQLPYLKSLSLRFLYDLEYISQEPSNNYSSTPSTTFFPSLEELTLYDCPKLEEWWRIDDDDRVGLPSFPCLSKLRIEYCPNLMSMPLYPSIEELTLSRTSSKPLGQTMMDALTSLMDLAIWSCPRLTQVHHGIRLDLLMDDMQSQSLRNLYSLKLYSLPKLASLPKGIQYLTSLQDLTVNECYQLELPENEDEDDMPWKGFGSLNSLELSGLPKLVSLPKGLQYLTSLQHLFIDGCGQLEFPNNEDEDEDDMPWQGLKSLHSLQLYSLPKPVSLPKGLQYVTTLQDLDIEKCHNLTDLLEWISNATSLSRLIIYKCPKSSTKCKYKMGVDWPKIAHIPTIRIDYEWVQEKCCYQLN</sequence>